<evidence type="ECO:0000256" key="5">
    <source>
        <dbReference type="ARBA" id="ARBA00023002"/>
    </source>
</evidence>
<protein>
    <submittedName>
        <fullName evidence="8">Alcohol dehydrogenase</fullName>
    </submittedName>
</protein>
<dbReference type="Pfam" id="PF08240">
    <property type="entry name" value="ADH_N"/>
    <property type="match status" value="1"/>
</dbReference>
<reference evidence="8 9" key="1">
    <citation type="journal article" date="2020" name="Int. J. Syst. Evol. Microbiol.">
        <title>Reclassification of Streptomyces castelarensis and Streptomyces sporoclivatus as later heterotypic synonyms of Streptomyces antimycoticus.</title>
        <authorList>
            <person name="Komaki H."/>
            <person name="Tamura T."/>
        </authorList>
    </citation>
    <scope>NUCLEOTIDE SEQUENCE [LARGE SCALE GENOMIC DNA]</scope>
    <source>
        <strain evidence="8 9">NBRC 13459</strain>
    </source>
</reference>
<comment type="caution">
    <text evidence="8">The sequence shown here is derived from an EMBL/GenBank/DDBJ whole genome shotgun (WGS) entry which is preliminary data.</text>
</comment>
<dbReference type="GO" id="GO:0016491">
    <property type="term" value="F:oxidoreductase activity"/>
    <property type="evidence" value="ECO:0007669"/>
    <property type="project" value="UniProtKB-KW"/>
</dbReference>
<dbReference type="InterPro" id="IPR011032">
    <property type="entry name" value="GroES-like_sf"/>
</dbReference>
<keyword evidence="9" id="KW-1185">Reference proteome</keyword>
<evidence type="ECO:0000256" key="2">
    <source>
        <dbReference type="ARBA" id="ARBA00008072"/>
    </source>
</evidence>
<dbReference type="PROSITE" id="PS00059">
    <property type="entry name" value="ADH_ZINC"/>
    <property type="match status" value="1"/>
</dbReference>
<dbReference type="Pfam" id="PF00107">
    <property type="entry name" value="ADH_zinc_N"/>
    <property type="match status" value="1"/>
</dbReference>
<keyword evidence="3 6" id="KW-0479">Metal-binding</keyword>
<dbReference type="InterPro" id="IPR020843">
    <property type="entry name" value="ER"/>
</dbReference>
<evidence type="ECO:0000256" key="6">
    <source>
        <dbReference type="RuleBase" id="RU361277"/>
    </source>
</evidence>
<dbReference type="InterPro" id="IPR013154">
    <property type="entry name" value="ADH-like_N"/>
</dbReference>
<dbReference type="PANTHER" id="PTHR43350">
    <property type="entry name" value="NAD-DEPENDENT ALCOHOL DEHYDROGENASE"/>
    <property type="match status" value="1"/>
</dbReference>
<organism evidence="8 9">
    <name type="scientific">Streptomyces violaceusniger</name>
    <dbReference type="NCBI Taxonomy" id="68280"/>
    <lineage>
        <taxon>Bacteria</taxon>
        <taxon>Bacillati</taxon>
        <taxon>Actinomycetota</taxon>
        <taxon>Actinomycetes</taxon>
        <taxon>Kitasatosporales</taxon>
        <taxon>Streptomycetaceae</taxon>
        <taxon>Streptomyces</taxon>
        <taxon>Streptomyces violaceusniger group</taxon>
    </lineage>
</organism>
<dbReference type="Gene3D" id="3.40.50.720">
    <property type="entry name" value="NAD(P)-binding Rossmann-like Domain"/>
    <property type="match status" value="1"/>
</dbReference>
<comment type="cofactor">
    <cofactor evidence="1 6">
        <name>Zn(2+)</name>
        <dbReference type="ChEBI" id="CHEBI:29105"/>
    </cofactor>
</comment>
<evidence type="ECO:0000259" key="7">
    <source>
        <dbReference type="SMART" id="SM00829"/>
    </source>
</evidence>
<dbReference type="CDD" id="cd08278">
    <property type="entry name" value="benzyl_alcohol_DH"/>
    <property type="match status" value="1"/>
</dbReference>
<dbReference type="InterPro" id="IPR036291">
    <property type="entry name" value="NAD(P)-bd_dom_sf"/>
</dbReference>
<dbReference type="InterPro" id="IPR002328">
    <property type="entry name" value="ADH_Zn_CS"/>
</dbReference>
<accession>A0A4D4LM68</accession>
<dbReference type="Gene3D" id="3.90.180.10">
    <property type="entry name" value="Medium-chain alcohol dehydrogenases, catalytic domain"/>
    <property type="match status" value="1"/>
</dbReference>
<evidence type="ECO:0000313" key="8">
    <source>
        <dbReference type="EMBL" id="GDY60406.1"/>
    </source>
</evidence>
<dbReference type="EMBL" id="BJHW01000002">
    <property type="protein sequence ID" value="GDY60406.1"/>
    <property type="molecule type" value="Genomic_DNA"/>
</dbReference>
<sequence length="368" mass="37697">MKTTAAVVDAKGAAFELTEVTLDDPRPDEMIVRIVAVGLCHTDLSARTGATPFPLPAVLGHEGAGVVEAVGSQVGDFTPGDRVIISFNSCGACAGCRAGRPVYCDHWTALNLLGGSRLDGSAPISRASGPVHGHFFGQSSFAHHALVHARSAVKAPDDIDLEVLAPLGCSVQTGVGAVVNVARPTPGSTLVVFGAGGVGLAALMGARLTSASRVVAVDVNPARLELARELGATHTINATEADVPEAVRELTGGTGANYAVETSGRLAVLEGAIASLASAGTCVVVGAPPLGSTIPVDVPDLLGRGIRLLGTNQGDSDPQLFLPRLIDLHREGRLPFDRLIQQFPFEKINDAAAQALDGSVIKPVLVMS</sequence>
<dbReference type="GO" id="GO:0008270">
    <property type="term" value="F:zinc ion binding"/>
    <property type="evidence" value="ECO:0007669"/>
    <property type="project" value="InterPro"/>
</dbReference>
<keyword evidence="5" id="KW-0560">Oxidoreductase</keyword>
<dbReference type="RefSeq" id="WP_137982224.1">
    <property type="nucleotide sequence ID" value="NZ_BAAASO010000052.1"/>
</dbReference>
<feature type="domain" description="Enoyl reductase (ER)" evidence="7">
    <location>
        <begin position="12"/>
        <end position="365"/>
    </location>
</feature>
<evidence type="ECO:0000256" key="3">
    <source>
        <dbReference type="ARBA" id="ARBA00022723"/>
    </source>
</evidence>
<gene>
    <name evidence="8" type="ORF">SVIO_110290</name>
</gene>
<evidence type="ECO:0000256" key="4">
    <source>
        <dbReference type="ARBA" id="ARBA00022833"/>
    </source>
</evidence>
<dbReference type="AlphaFoldDB" id="A0A4D4LM68"/>
<evidence type="ECO:0000313" key="9">
    <source>
        <dbReference type="Proteomes" id="UP000301309"/>
    </source>
</evidence>
<dbReference type="SUPFAM" id="SSF51735">
    <property type="entry name" value="NAD(P)-binding Rossmann-fold domains"/>
    <property type="match status" value="1"/>
</dbReference>
<proteinExistence type="inferred from homology"/>
<dbReference type="PANTHER" id="PTHR43350:SF21">
    <property type="entry name" value="S-NITROSOMYCOTHIOL REDUCTASE MSCR"/>
    <property type="match status" value="1"/>
</dbReference>
<dbReference type="SUPFAM" id="SSF50129">
    <property type="entry name" value="GroES-like"/>
    <property type="match status" value="1"/>
</dbReference>
<comment type="similarity">
    <text evidence="2 6">Belongs to the zinc-containing alcohol dehydrogenase family.</text>
</comment>
<name>A0A4D4LM68_STRVO</name>
<dbReference type="InterPro" id="IPR013149">
    <property type="entry name" value="ADH-like_C"/>
</dbReference>
<keyword evidence="4 6" id="KW-0862">Zinc</keyword>
<dbReference type="Proteomes" id="UP000301309">
    <property type="component" value="Unassembled WGS sequence"/>
</dbReference>
<dbReference type="SMART" id="SM00829">
    <property type="entry name" value="PKS_ER"/>
    <property type="match status" value="1"/>
</dbReference>
<dbReference type="FunFam" id="3.40.50.720:FF:000003">
    <property type="entry name" value="S-(hydroxymethyl)glutathione dehydrogenase"/>
    <property type="match status" value="1"/>
</dbReference>
<dbReference type="OrthoDB" id="334894at2"/>
<evidence type="ECO:0000256" key="1">
    <source>
        <dbReference type="ARBA" id="ARBA00001947"/>
    </source>
</evidence>